<keyword evidence="7" id="KW-1185">Reference proteome</keyword>
<dbReference type="Proteomes" id="UP000235145">
    <property type="component" value="Unassembled WGS sequence"/>
</dbReference>
<dbReference type="InterPro" id="IPR006564">
    <property type="entry name" value="Znf_PMZ"/>
</dbReference>
<evidence type="ECO:0000256" key="4">
    <source>
        <dbReference type="PROSITE-ProRule" id="PRU00325"/>
    </source>
</evidence>
<dbReference type="PROSITE" id="PS50966">
    <property type="entry name" value="ZF_SWIM"/>
    <property type="match status" value="1"/>
</dbReference>
<evidence type="ECO:0000259" key="5">
    <source>
        <dbReference type="PROSITE" id="PS50966"/>
    </source>
</evidence>
<comment type="caution">
    <text evidence="6">The sequence shown here is derived from an EMBL/GenBank/DDBJ whole genome shotgun (WGS) entry which is preliminary data.</text>
</comment>
<feature type="domain" description="SWIM-type" evidence="5">
    <location>
        <begin position="175"/>
        <end position="216"/>
    </location>
</feature>
<name>A0A9R1VBF1_LACSA</name>
<protein>
    <recommendedName>
        <fullName evidence="5">SWIM-type domain-containing protein</fullName>
    </recommendedName>
</protein>
<dbReference type="AlphaFoldDB" id="A0A9R1VBF1"/>
<reference evidence="6 7" key="1">
    <citation type="journal article" date="2017" name="Nat. Commun.">
        <title>Genome assembly with in vitro proximity ligation data and whole-genome triplication in lettuce.</title>
        <authorList>
            <person name="Reyes-Chin-Wo S."/>
            <person name="Wang Z."/>
            <person name="Yang X."/>
            <person name="Kozik A."/>
            <person name="Arikit S."/>
            <person name="Song C."/>
            <person name="Xia L."/>
            <person name="Froenicke L."/>
            <person name="Lavelle D.O."/>
            <person name="Truco M.J."/>
            <person name="Xia R."/>
            <person name="Zhu S."/>
            <person name="Xu C."/>
            <person name="Xu H."/>
            <person name="Xu X."/>
            <person name="Cox K."/>
            <person name="Korf I."/>
            <person name="Meyers B.C."/>
            <person name="Michelmore R.W."/>
        </authorList>
    </citation>
    <scope>NUCLEOTIDE SEQUENCE [LARGE SCALE GENOMIC DNA]</scope>
    <source>
        <strain evidence="7">cv. Salinas</strain>
        <tissue evidence="6">Seedlings</tissue>
    </source>
</reference>
<dbReference type="Pfam" id="PF10551">
    <property type="entry name" value="MULE"/>
    <property type="match status" value="1"/>
</dbReference>
<evidence type="ECO:0000256" key="2">
    <source>
        <dbReference type="ARBA" id="ARBA00022771"/>
    </source>
</evidence>
<proteinExistence type="predicted"/>
<dbReference type="Pfam" id="PF04434">
    <property type="entry name" value="SWIM"/>
    <property type="match status" value="1"/>
</dbReference>
<evidence type="ECO:0000256" key="1">
    <source>
        <dbReference type="ARBA" id="ARBA00022723"/>
    </source>
</evidence>
<dbReference type="EMBL" id="NBSK02000006">
    <property type="protein sequence ID" value="KAJ0201656.1"/>
    <property type="molecule type" value="Genomic_DNA"/>
</dbReference>
<dbReference type="SMART" id="SM00575">
    <property type="entry name" value="ZnF_PMZ"/>
    <property type="match status" value="1"/>
</dbReference>
<evidence type="ECO:0000256" key="3">
    <source>
        <dbReference type="ARBA" id="ARBA00022833"/>
    </source>
</evidence>
<keyword evidence="1" id="KW-0479">Metal-binding</keyword>
<dbReference type="GO" id="GO:0008270">
    <property type="term" value="F:zinc ion binding"/>
    <property type="evidence" value="ECO:0007669"/>
    <property type="project" value="UniProtKB-KW"/>
</dbReference>
<keyword evidence="2 4" id="KW-0863">Zinc-finger</keyword>
<evidence type="ECO:0000313" key="7">
    <source>
        <dbReference type="Proteomes" id="UP000235145"/>
    </source>
</evidence>
<evidence type="ECO:0000313" key="6">
    <source>
        <dbReference type="EMBL" id="KAJ0201656.1"/>
    </source>
</evidence>
<gene>
    <name evidence="6" type="ORF">LSAT_V11C600331820</name>
</gene>
<dbReference type="PANTHER" id="PTHR31973">
    <property type="entry name" value="POLYPROTEIN, PUTATIVE-RELATED"/>
    <property type="match status" value="1"/>
</dbReference>
<accession>A0A9R1VBF1</accession>
<keyword evidence="3" id="KW-0862">Zinc</keyword>
<dbReference type="InterPro" id="IPR007527">
    <property type="entry name" value="Znf_SWIM"/>
</dbReference>
<dbReference type="InterPro" id="IPR018289">
    <property type="entry name" value="MULE_transposase_dom"/>
</dbReference>
<sequence length="368" mass="42728">MDDVVCLFTVILCCDTLHYVLRPRTFPPFLVLGCDNIYPVAWVVVAVEYKETWKWFLDLLIDDIGMGVGHELTRISDQHKGLVEAVKERVPAAEHRQCARHIYANFQKRFKGQIFRKLFWRASGSIIPQKFEYHMNEIKKLEPLAYEHLMERNPKTWCKAFSRFWQVVPSGYMQFEVRVGTDGYDVDLHTRQCGCRAWQLAGYPCVHGYAAISSLNRNPENYVSECFTTSMYARHNRSTCPQRPNDVPSTSGNVDVQVDIEAKLEVEHAFMFESEIPDVDVVPEMEANIEVPLVQDHIEEEIQDEVEHEIEVNIQEEVQDNVEQEIQDNAEIQVRKRTRKSSERITKIMLGKNIGRKEGSNNEHPLEI</sequence>
<dbReference type="PANTHER" id="PTHR31973:SF189">
    <property type="entry name" value="TRANSPOSASE, MUDR, PLANT, MULE TRANSPOSASE DOMAIN PROTEIN-RELATED"/>
    <property type="match status" value="1"/>
</dbReference>
<organism evidence="6 7">
    <name type="scientific">Lactuca sativa</name>
    <name type="common">Garden lettuce</name>
    <dbReference type="NCBI Taxonomy" id="4236"/>
    <lineage>
        <taxon>Eukaryota</taxon>
        <taxon>Viridiplantae</taxon>
        <taxon>Streptophyta</taxon>
        <taxon>Embryophyta</taxon>
        <taxon>Tracheophyta</taxon>
        <taxon>Spermatophyta</taxon>
        <taxon>Magnoliopsida</taxon>
        <taxon>eudicotyledons</taxon>
        <taxon>Gunneridae</taxon>
        <taxon>Pentapetalae</taxon>
        <taxon>asterids</taxon>
        <taxon>campanulids</taxon>
        <taxon>Asterales</taxon>
        <taxon>Asteraceae</taxon>
        <taxon>Cichorioideae</taxon>
        <taxon>Cichorieae</taxon>
        <taxon>Lactucinae</taxon>
        <taxon>Lactuca</taxon>
    </lineage>
</organism>